<accession>A0A0A1ZSN2</accession>
<dbReference type="Pfam" id="PF11267">
    <property type="entry name" value="DUF3067"/>
    <property type="match status" value="1"/>
</dbReference>
<organism evidence="1 2">
    <name type="scientific">Prochlorococcus marinus str. MIT 9116</name>
    <dbReference type="NCBI Taxonomy" id="167544"/>
    <lineage>
        <taxon>Bacteria</taxon>
        <taxon>Bacillati</taxon>
        <taxon>Cyanobacteriota</taxon>
        <taxon>Cyanophyceae</taxon>
        <taxon>Synechococcales</taxon>
        <taxon>Prochlorococcaceae</taxon>
        <taxon>Prochlorococcus</taxon>
    </lineage>
</organism>
<evidence type="ECO:0000313" key="2">
    <source>
        <dbReference type="Proteomes" id="UP000030491"/>
    </source>
</evidence>
<dbReference type="Gene3D" id="3.30.428.40">
    <property type="entry name" value="Protein of unknown function DUF3067"/>
    <property type="match status" value="1"/>
</dbReference>
<dbReference type="InterPro" id="IPR021420">
    <property type="entry name" value="DUF3067"/>
</dbReference>
<name>A0A0A1ZSN2_PROMR</name>
<dbReference type="PANTHER" id="PTHR35126:SF1">
    <property type="entry name" value="DUF3067 DOMAIN-CONTAINING PROTEIN"/>
    <property type="match status" value="1"/>
</dbReference>
<evidence type="ECO:0000313" key="1">
    <source>
        <dbReference type="EMBL" id="KGF91531.1"/>
    </source>
</evidence>
<sequence>MKPLLVDEVIHYLIHRWGKKYDFRLFKRGKYVYFQMMWGFLGQESFPLNEVEYEKSIADKIEILNRCGYSEEVREWLKKVNARPRLGRAVSLQLIINEKMKEFLI</sequence>
<reference evidence="2" key="1">
    <citation type="journal article" date="2014" name="Sci. Data">
        <title>Genomes of diverse isolates of the marine cyanobacterium Prochlorococcus.</title>
        <authorList>
            <person name="Biller S."/>
            <person name="Berube P."/>
            <person name="Thompson J."/>
            <person name="Kelly L."/>
            <person name="Roggensack S."/>
            <person name="Awad L."/>
            <person name="Roache-Johnson K."/>
            <person name="Ding H."/>
            <person name="Giovannoni S.J."/>
            <person name="Moore L.R."/>
            <person name="Chisholm S.W."/>
        </authorList>
    </citation>
    <scope>NUCLEOTIDE SEQUENCE [LARGE SCALE GENOMIC DNA]</scope>
</reference>
<dbReference type="AlphaFoldDB" id="A0A0A1ZSN2"/>
<dbReference type="Proteomes" id="UP000030491">
    <property type="component" value="Unassembled WGS sequence"/>
</dbReference>
<dbReference type="OrthoDB" id="461282at2"/>
<comment type="caution">
    <text evidence="1">The sequence shown here is derived from an EMBL/GenBank/DDBJ whole genome shotgun (WGS) entry which is preliminary data.</text>
</comment>
<gene>
    <name evidence="1" type="ORF">EU93_1124</name>
</gene>
<evidence type="ECO:0008006" key="3">
    <source>
        <dbReference type="Google" id="ProtNLM"/>
    </source>
</evidence>
<dbReference type="RefSeq" id="WP_032513956.1">
    <property type="nucleotide sequence ID" value="NZ_JNAJ01000013.1"/>
</dbReference>
<dbReference type="PANTHER" id="PTHR35126">
    <property type="entry name" value="SLR0598 PROTEIN"/>
    <property type="match status" value="1"/>
</dbReference>
<proteinExistence type="predicted"/>
<protein>
    <recommendedName>
        <fullName evidence="3">DUF3067 domain-containing protein</fullName>
    </recommendedName>
</protein>
<dbReference type="EMBL" id="JNAJ01000013">
    <property type="protein sequence ID" value="KGF91531.1"/>
    <property type="molecule type" value="Genomic_DNA"/>
</dbReference>